<gene>
    <name evidence="2" type="ORF">mPipKuh1_008813</name>
</gene>
<keyword evidence="3" id="KW-1185">Reference proteome</keyword>
<sequence>MKQQQMNKNAVCGINICMFKSNNLAPLYIFHLCQCSYECKKLRLWGTSDKCRVKSLIKRQEKAGEEGRGRREDSSGEQSLRSGFQSRGWGAGSALLLRVLRLVKPLGQQPLARSAPGLQATVKQHSLFPQE</sequence>
<dbReference type="AlphaFoldDB" id="A0A7J8A7F3"/>
<name>A0A7J8A7F3_PIPKU</name>
<proteinExistence type="predicted"/>
<comment type="caution">
    <text evidence="2">The sequence shown here is derived from an EMBL/GenBank/DDBJ whole genome shotgun (WGS) entry which is preliminary data.</text>
</comment>
<protein>
    <submittedName>
        <fullName evidence="2">Uncharacterized protein</fullName>
    </submittedName>
</protein>
<organism evidence="2 3">
    <name type="scientific">Pipistrellus kuhlii</name>
    <name type="common">Kuhl's pipistrelle</name>
    <dbReference type="NCBI Taxonomy" id="59472"/>
    <lineage>
        <taxon>Eukaryota</taxon>
        <taxon>Metazoa</taxon>
        <taxon>Chordata</taxon>
        <taxon>Craniata</taxon>
        <taxon>Vertebrata</taxon>
        <taxon>Euteleostomi</taxon>
        <taxon>Mammalia</taxon>
        <taxon>Eutheria</taxon>
        <taxon>Laurasiatheria</taxon>
        <taxon>Chiroptera</taxon>
        <taxon>Yangochiroptera</taxon>
        <taxon>Vespertilionidae</taxon>
        <taxon>Pipistrellus</taxon>
    </lineage>
</organism>
<feature type="region of interest" description="Disordered" evidence="1">
    <location>
        <begin position="58"/>
        <end position="87"/>
    </location>
</feature>
<evidence type="ECO:0000313" key="2">
    <source>
        <dbReference type="EMBL" id="KAF6382433.1"/>
    </source>
</evidence>
<dbReference type="EMBL" id="JACAGB010000002">
    <property type="protein sequence ID" value="KAF6382433.1"/>
    <property type="molecule type" value="Genomic_DNA"/>
</dbReference>
<feature type="compositionally biased region" description="Polar residues" evidence="1">
    <location>
        <begin position="76"/>
        <end position="85"/>
    </location>
</feature>
<reference evidence="2 3" key="1">
    <citation type="journal article" date="2020" name="Nature">
        <title>Six reference-quality genomes reveal evolution of bat adaptations.</title>
        <authorList>
            <person name="Jebb D."/>
            <person name="Huang Z."/>
            <person name="Pippel M."/>
            <person name="Hughes G.M."/>
            <person name="Lavrichenko K."/>
            <person name="Devanna P."/>
            <person name="Winkler S."/>
            <person name="Jermiin L.S."/>
            <person name="Skirmuntt E.C."/>
            <person name="Katzourakis A."/>
            <person name="Burkitt-Gray L."/>
            <person name="Ray D.A."/>
            <person name="Sullivan K.A.M."/>
            <person name="Roscito J.G."/>
            <person name="Kirilenko B.M."/>
            <person name="Davalos L.M."/>
            <person name="Corthals A.P."/>
            <person name="Power M.L."/>
            <person name="Jones G."/>
            <person name="Ransome R.D."/>
            <person name="Dechmann D.K.N."/>
            <person name="Locatelli A.G."/>
            <person name="Puechmaille S.J."/>
            <person name="Fedrigo O."/>
            <person name="Jarvis E.D."/>
            <person name="Hiller M."/>
            <person name="Vernes S.C."/>
            <person name="Myers E.W."/>
            <person name="Teeling E.C."/>
        </authorList>
    </citation>
    <scope>NUCLEOTIDE SEQUENCE [LARGE SCALE GENOMIC DNA]</scope>
    <source>
        <strain evidence="2">MPipKuh1</strain>
        <tissue evidence="2">Flight muscle</tissue>
    </source>
</reference>
<evidence type="ECO:0000256" key="1">
    <source>
        <dbReference type="SAM" id="MobiDB-lite"/>
    </source>
</evidence>
<accession>A0A7J8A7F3</accession>
<dbReference type="Proteomes" id="UP000558488">
    <property type="component" value="Unassembled WGS sequence"/>
</dbReference>
<evidence type="ECO:0000313" key="3">
    <source>
        <dbReference type="Proteomes" id="UP000558488"/>
    </source>
</evidence>
<feature type="compositionally biased region" description="Basic and acidic residues" evidence="1">
    <location>
        <begin position="58"/>
        <end position="74"/>
    </location>
</feature>